<protein>
    <submittedName>
        <fullName evidence="1">Uncharacterized protein</fullName>
    </submittedName>
</protein>
<keyword evidence="2" id="KW-1185">Reference proteome</keyword>
<accession>A0AAV4T131</accession>
<comment type="caution">
    <text evidence="1">The sequence shown here is derived from an EMBL/GenBank/DDBJ whole genome shotgun (WGS) entry which is preliminary data.</text>
</comment>
<reference evidence="1 2" key="1">
    <citation type="submission" date="2021-06" db="EMBL/GenBank/DDBJ databases">
        <title>Caerostris extrusa draft genome.</title>
        <authorList>
            <person name="Kono N."/>
            <person name="Arakawa K."/>
        </authorList>
    </citation>
    <scope>NUCLEOTIDE SEQUENCE [LARGE SCALE GENOMIC DNA]</scope>
</reference>
<name>A0AAV4T131_CAEEX</name>
<dbReference type="Proteomes" id="UP001054945">
    <property type="component" value="Unassembled WGS sequence"/>
</dbReference>
<proteinExistence type="predicted"/>
<sequence>MDICHHNPPLKPQPEKIRTFPLPFLEKGRVYVYVLDLEHAEQTNRNSELVRILNGFIIGDTWWLWPFLVNCAWWKHPCLQIPGLQQVRTLEYLLQIVS</sequence>
<dbReference type="AlphaFoldDB" id="A0AAV4T131"/>
<gene>
    <name evidence="1" type="ORF">CEXT_593241</name>
</gene>
<dbReference type="EMBL" id="BPLR01010412">
    <property type="protein sequence ID" value="GIY39141.1"/>
    <property type="molecule type" value="Genomic_DNA"/>
</dbReference>
<evidence type="ECO:0000313" key="2">
    <source>
        <dbReference type="Proteomes" id="UP001054945"/>
    </source>
</evidence>
<organism evidence="1 2">
    <name type="scientific">Caerostris extrusa</name>
    <name type="common">Bark spider</name>
    <name type="synonym">Caerostris bankana</name>
    <dbReference type="NCBI Taxonomy" id="172846"/>
    <lineage>
        <taxon>Eukaryota</taxon>
        <taxon>Metazoa</taxon>
        <taxon>Ecdysozoa</taxon>
        <taxon>Arthropoda</taxon>
        <taxon>Chelicerata</taxon>
        <taxon>Arachnida</taxon>
        <taxon>Araneae</taxon>
        <taxon>Araneomorphae</taxon>
        <taxon>Entelegynae</taxon>
        <taxon>Araneoidea</taxon>
        <taxon>Araneidae</taxon>
        <taxon>Caerostris</taxon>
    </lineage>
</organism>
<evidence type="ECO:0000313" key="1">
    <source>
        <dbReference type="EMBL" id="GIY39141.1"/>
    </source>
</evidence>